<evidence type="ECO:0000313" key="2">
    <source>
        <dbReference type="EMBL" id="MDT0418909.1"/>
    </source>
</evidence>
<dbReference type="RefSeq" id="WP_007824838.1">
    <property type="nucleotide sequence ID" value="NZ_JAVRER010000057.1"/>
</dbReference>
<accession>A0ABD5EBY0</accession>
<dbReference type="Proteomes" id="UP001183607">
    <property type="component" value="Unassembled WGS sequence"/>
</dbReference>
<evidence type="ECO:0000313" key="3">
    <source>
        <dbReference type="Proteomes" id="UP001183607"/>
    </source>
</evidence>
<dbReference type="AlphaFoldDB" id="A0ABD5EBY0"/>
<comment type="caution">
    <text evidence="2">The sequence shown here is derived from an EMBL/GenBank/DDBJ whole genome shotgun (WGS) entry which is preliminary data.</text>
</comment>
<feature type="region of interest" description="Disordered" evidence="1">
    <location>
        <begin position="226"/>
        <end position="249"/>
    </location>
</feature>
<organism evidence="2 3">
    <name type="scientific">Streptomyces evansiae</name>
    <dbReference type="NCBI Taxonomy" id="3075535"/>
    <lineage>
        <taxon>Bacteria</taxon>
        <taxon>Bacillati</taxon>
        <taxon>Actinomycetota</taxon>
        <taxon>Actinomycetes</taxon>
        <taxon>Kitasatosporales</taxon>
        <taxon>Streptomycetaceae</taxon>
        <taxon>Streptomyces</taxon>
    </lineage>
</organism>
<proteinExistence type="predicted"/>
<name>A0ABD5EBY0_9ACTN</name>
<protein>
    <submittedName>
        <fullName evidence="2">Uncharacterized protein</fullName>
    </submittedName>
</protein>
<dbReference type="EMBL" id="JAVRER010000057">
    <property type="protein sequence ID" value="MDT0418909.1"/>
    <property type="molecule type" value="Genomic_DNA"/>
</dbReference>
<evidence type="ECO:0000256" key="1">
    <source>
        <dbReference type="SAM" id="MobiDB-lite"/>
    </source>
</evidence>
<reference evidence="3" key="1">
    <citation type="submission" date="2023-07" db="EMBL/GenBank/DDBJ databases">
        <title>30 novel species of actinomycetes from the DSMZ collection.</title>
        <authorList>
            <person name="Nouioui I."/>
        </authorList>
    </citation>
    <scope>NUCLEOTIDE SEQUENCE [LARGE SCALE GENOMIC DNA]</scope>
    <source>
        <strain evidence="3">DSM 41982</strain>
    </source>
</reference>
<sequence length="265" mass="28734">MSDEQKIRTLEQKVSGLEKDLKETAKKSDIRKEALTSGGGDGLATTAYVDEKTKPKEAPFVGYDPVASSNFSWTGSAMGTFTSFGVGSIATATLGTLISASILPALFSGSEIMVKFLERKGFYRNKYGFIWKESAAAQAERANTQHARDNIRTIETHVNDLLAKFTGSGEVVTLRDTVRGHTADLGSTGRIGRLVPVVDRLARELPAGGHHTRLPSDVDALNDRARRTQTAASSARGVTGTGRRRQDRDIDTLRRQVELLVNALV</sequence>
<gene>
    <name evidence="2" type="ORF">RM574_25845</name>
</gene>